<dbReference type="OrthoDB" id="8904098at2759"/>
<feature type="transmembrane region" description="Helical" evidence="7">
    <location>
        <begin position="63"/>
        <end position="81"/>
    </location>
</feature>
<dbReference type="EMBL" id="SWKU01000019">
    <property type="protein sequence ID" value="KAF2998581.1"/>
    <property type="molecule type" value="Genomic_DNA"/>
</dbReference>
<sequence>MTVFIIDQYPEEEPEVVKLKDGSSAVTNRELTIQFIYNANYWMINVGGLAGIVTTLIEKHAGFGYAYLISLCLMVAAAVLFQAGFSHFITAPPTGNVITSVFEALRRRRQSHENETTHQGREEQDSAQQDRAAILSEDEKLLSETKAALKACLLFLPFPALMLCIDIMDSGLVAQAGSMQTHGLPNDIMYNLNPIACLPGNIPNDVNIGIQTPTYVFLALGEILAIVAGTELAYTRAPENMKSIVQALFLLFSALGAVIGVGVSFAAEDPNMVIVYGCIAGLLAFVTIAFEFAVIQKVF</sequence>
<evidence type="ECO:0000256" key="1">
    <source>
        <dbReference type="ARBA" id="ARBA00004141"/>
    </source>
</evidence>
<gene>
    <name evidence="8" type="ORF">E8E13_006343</name>
</gene>
<evidence type="ECO:0000256" key="6">
    <source>
        <dbReference type="SAM" id="MobiDB-lite"/>
    </source>
</evidence>
<dbReference type="Proteomes" id="UP000801428">
    <property type="component" value="Unassembled WGS sequence"/>
</dbReference>
<evidence type="ECO:0000256" key="2">
    <source>
        <dbReference type="ARBA" id="ARBA00005982"/>
    </source>
</evidence>
<feature type="transmembrane region" description="Helical" evidence="7">
    <location>
        <begin position="215"/>
        <end position="235"/>
    </location>
</feature>
<keyword evidence="3 7" id="KW-0812">Transmembrane</keyword>
<dbReference type="InterPro" id="IPR036259">
    <property type="entry name" value="MFS_trans_sf"/>
</dbReference>
<feature type="transmembrane region" description="Helical" evidence="7">
    <location>
        <begin position="39"/>
        <end position="57"/>
    </location>
</feature>
<protein>
    <recommendedName>
        <fullName evidence="10">Oligopeptide transporter</fullName>
    </recommendedName>
</protein>
<evidence type="ECO:0008006" key="10">
    <source>
        <dbReference type="Google" id="ProtNLM"/>
    </source>
</evidence>
<feature type="transmembrane region" description="Helical" evidence="7">
    <location>
        <begin position="247"/>
        <end position="267"/>
    </location>
</feature>
<dbReference type="AlphaFoldDB" id="A0A9P4W8D6"/>
<evidence type="ECO:0000313" key="9">
    <source>
        <dbReference type="Proteomes" id="UP000801428"/>
    </source>
</evidence>
<evidence type="ECO:0000256" key="3">
    <source>
        <dbReference type="ARBA" id="ARBA00022692"/>
    </source>
</evidence>
<comment type="subcellular location">
    <subcellularLocation>
        <location evidence="1">Membrane</location>
        <topology evidence="1">Multi-pass membrane protein</topology>
    </subcellularLocation>
</comment>
<keyword evidence="5 7" id="KW-0472">Membrane</keyword>
<dbReference type="Pfam" id="PF00854">
    <property type="entry name" value="PTR2"/>
    <property type="match status" value="1"/>
</dbReference>
<organism evidence="8 9">
    <name type="scientific">Curvularia kusanoi</name>
    <name type="common">Cochliobolus kusanoi</name>
    <dbReference type="NCBI Taxonomy" id="90978"/>
    <lineage>
        <taxon>Eukaryota</taxon>
        <taxon>Fungi</taxon>
        <taxon>Dikarya</taxon>
        <taxon>Ascomycota</taxon>
        <taxon>Pezizomycotina</taxon>
        <taxon>Dothideomycetes</taxon>
        <taxon>Pleosporomycetidae</taxon>
        <taxon>Pleosporales</taxon>
        <taxon>Pleosporineae</taxon>
        <taxon>Pleosporaceae</taxon>
        <taxon>Curvularia</taxon>
    </lineage>
</organism>
<proteinExistence type="inferred from homology"/>
<comment type="similarity">
    <text evidence="2">Belongs to the major facilitator superfamily. Proton-dependent oligopeptide transporter (POT/PTR) (TC 2.A.17) family.</text>
</comment>
<feature type="transmembrane region" description="Helical" evidence="7">
    <location>
        <begin position="273"/>
        <end position="295"/>
    </location>
</feature>
<evidence type="ECO:0000256" key="4">
    <source>
        <dbReference type="ARBA" id="ARBA00022989"/>
    </source>
</evidence>
<reference evidence="8" key="1">
    <citation type="submission" date="2019-04" db="EMBL/GenBank/DDBJ databases">
        <title>Sequencing of skin fungus with MAO and IRED activity.</title>
        <authorList>
            <person name="Marsaioli A.J."/>
            <person name="Bonatto J.M.C."/>
            <person name="Reis Junior O."/>
        </authorList>
    </citation>
    <scope>NUCLEOTIDE SEQUENCE</scope>
    <source>
        <strain evidence="8">30M1</strain>
    </source>
</reference>
<accession>A0A9P4W8D6</accession>
<feature type="compositionally biased region" description="Basic and acidic residues" evidence="6">
    <location>
        <begin position="111"/>
        <end position="124"/>
    </location>
</feature>
<dbReference type="PANTHER" id="PTHR11654">
    <property type="entry name" value="OLIGOPEPTIDE TRANSPORTER-RELATED"/>
    <property type="match status" value="1"/>
</dbReference>
<name>A0A9P4W8D6_CURKU</name>
<evidence type="ECO:0000256" key="7">
    <source>
        <dbReference type="SAM" id="Phobius"/>
    </source>
</evidence>
<keyword evidence="9" id="KW-1185">Reference proteome</keyword>
<feature type="region of interest" description="Disordered" evidence="6">
    <location>
        <begin position="109"/>
        <end position="130"/>
    </location>
</feature>
<dbReference type="Gene3D" id="1.20.1250.20">
    <property type="entry name" value="MFS general substrate transporter like domains"/>
    <property type="match status" value="2"/>
</dbReference>
<dbReference type="GO" id="GO:0022857">
    <property type="term" value="F:transmembrane transporter activity"/>
    <property type="evidence" value="ECO:0007669"/>
    <property type="project" value="InterPro"/>
</dbReference>
<keyword evidence="4 7" id="KW-1133">Transmembrane helix</keyword>
<evidence type="ECO:0000256" key="5">
    <source>
        <dbReference type="ARBA" id="ARBA00023136"/>
    </source>
</evidence>
<comment type="caution">
    <text evidence="8">The sequence shown here is derived from an EMBL/GenBank/DDBJ whole genome shotgun (WGS) entry which is preliminary data.</text>
</comment>
<dbReference type="GO" id="GO:0016020">
    <property type="term" value="C:membrane"/>
    <property type="evidence" value="ECO:0007669"/>
    <property type="project" value="UniProtKB-SubCell"/>
</dbReference>
<dbReference type="InterPro" id="IPR000109">
    <property type="entry name" value="POT_fam"/>
</dbReference>
<evidence type="ECO:0000313" key="8">
    <source>
        <dbReference type="EMBL" id="KAF2998581.1"/>
    </source>
</evidence>